<proteinExistence type="predicted"/>
<dbReference type="EMBL" id="QGKV02001507">
    <property type="protein sequence ID" value="KAF3530701.1"/>
    <property type="molecule type" value="Genomic_DNA"/>
</dbReference>
<keyword evidence="3" id="KW-1185">Reference proteome</keyword>
<comment type="caution">
    <text evidence="2">The sequence shown here is derived from an EMBL/GenBank/DDBJ whole genome shotgun (WGS) entry which is preliminary data.</text>
</comment>
<evidence type="ECO:0000256" key="1">
    <source>
        <dbReference type="SAM" id="MobiDB-lite"/>
    </source>
</evidence>
<accession>A0ABQ7BFE5</accession>
<reference evidence="2 3" key="1">
    <citation type="journal article" date="2020" name="BMC Genomics">
        <title>Intraspecific diversification of the crop wild relative Brassica cretica Lam. using demographic model selection.</title>
        <authorList>
            <person name="Kioukis A."/>
            <person name="Michalopoulou V.A."/>
            <person name="Briers L."/>
            <person name="Pirintsos S."/>
            <person name="Studholme D.J."/>
            <person name="Pavlidis P."/>
            <person name="Sarris P.F."/>
        </authorList>
    </citation>
    <scope>NUCLEOTIDE SEQUENCE [LARGE SCALE GENOMIC DNA]</scope>
    <source>
        <strain evidence="3">cv. PFS-1207/04</strain>
    </source>
</reference>
<dbReference type="PANTHER" id="PTHR13500:SF0">
    <property type="entry name" value="NUCLEOLAR PRE-RIBOSOMAL-ASSOCIATED PROTEIN 1"/>
    <property type="match status" value="1"/>
</dbReference>
<evidence type="ECO:0000313" key="3">
    <source>
        <dbReference type="Proteomes" id="UP000266723"/>
    </source>
</evidence>
<evidence type="ECO:0000313" key="2">
    <source>
        <dbReference type="EMBL" id="KAF3530701.1"/>
    </source>
</evidence>
<dbReference type="PANTHER" id="PTHR13500">
    <property type="entry name" value="NUCLEOLAR PRERIBOSOMAL-ASSOCIATED PROTEIN 1"/>
    <property type="match status" value="1"/>
</dbReference>
<protein>
    <submittedName>
        <fullName evidence="2">Uncharacterized protein</fullName>
    </submittedName>
</protein>
<dbReference type="InterPro" id="IPR039844">
    <property type="entry name" value="URB1"/>
</dbReference>
<name>A0ABQ7BFE5_BRACR</name>
<sequence length="243" mass="27656">MFTTKPIRDEDFHLVVVLNILSATLKISRKVRKIVPAHFTITIDGILQLFEAVANCDSSQVEASAERGLDTILMSTPPFELYMHDKLRRFLLWGISTALKSDLRKGSKPSESHQHTKTLSEEPQEESMVAKFLRRLCASVILGKLYSKANDTDPTVLSKAKPETLLTLLEYFKTRNPEGSESEGDYKLIKSLCSRISSPPEATPDWRWSYHQAWKDHSSEPATDLQKIDERHACQHLLLICFE</sequence>
<organism evidence="2 3">
    <name type="scientific">Brassica cretica</name>
    <name type="common">Mustard</name>
    <dbReference type="NCBI Taxonomy" id="69181"/>
    <lineage>
        <taxon>Eukaryota</taxon>
        <taxon>Viridiplantae</taxon>
        <taxon>Streptophyta</taxon>
        <taxon>Embryophyta</taxon>
        <taxon>Tracheophyta</taxon>
        <taxon>Spermatophyta</taxon>
        <taxon>Magnoliopsida</taxon>
        <taxon>eudicotyledons</taxon>
        <taxon>Gunneridae</taxon>
        <taxon>Pentapetalae</taxon>
        <taxon>rosids</taxon>
        <taxon>malvids</taxon>
        <taxon>Brassicales</taxon>
        <taxon>Brassicaceae</taxon>
        <taxon>Brassiceae</taxon>
        <taxon>Brassica</taxon>
    </lineage>
</organism>
<feature type="compositionally biased region" description="Basic and acidic residues" evidence="1">
    <location>
        <begin position="103"/>
        <end position="120"/>
    </location>
</feature>
<dbReference type="Proteomes" id="UP000266723">
    <property type="component" value="Unassembled WGS sequence"/>
</dbReference>
<gene>
    <name evidence="2" type="ORF">DY000_02038522</name>
</gene>
<feature type="region of interest" description="Disordered" evidence="1">
    <location>
        <begin position="103"/>
        <end position="124"/>
    </location>
</feature>